<dbReference type="SUPFAM" id="SSF48371">
    <property type="entry name" value="ARM repeat"/>
    <property type="match status" value="1"/>
</dbReference>
<accession>A0ABR2JCK8</accession>
<gene>
    <name evidence="2" type="ORF">M9Y10_005564</name>
</gene>
<evidence type="ECO:0000313" key="3">
    <source>
        <dbReference type="Proteomes" id="UP001470230"/>
    </source>
</evidence>
<dbReference type="InterPro" id="IPR011989">
    <property type="entry name" value="ARM-like"/>
</dbReference>
<dbReference type="EMBL" id="JAPFFF010000012">
    <property type="protein sequence ID" value="KAK8875399.1"/>
    <property type="molecule type" value="Genomic_DNA"/>
</dbReference>
<sequence length="519" mass="58138">MSNTANFDFTIFDKAISPKQDQQLEFISHIPDILSTFPNEWIEGQFVPFLTSWLPINDSKIVSALIPFVTQIAFSINSLESLSPLVEAIVSGNIKDNNKELASQISKIKISRSTTSSKSDSQSITSLSLLSFLTKLAGSRFDCVRAFVPPLISSLKRDEQQKTIVTSLVYDPSFHVRLEIAKIIPKLKSDTLSSQVAVTLANDPEGQIRSIVAIISVKKSFFISNVLPKLISDDDWSVRASVAQELSNNKSYDLTLGNCITLAKDKVWQVKLCALRSMAYIIKKSKDIKNSINEILNLLKDIIKFPQTSLKNAVIDAYLSLFKKVTKSSNDTALNLKDINDFITNFIISQPPQSKLHFLEKIVSSSKPQKILNQIKSILFNIVKSLAENDQWRIRVGAIEILQKLDLDDEQIKQFSALCLQMMKDDCTPVREASAKQYALFILSTNFNGKLPKTVTELSKSDTFRKRQAAILIMKTIALSQKISPNPYKDSMKSSIKKFLKDSCSNVVCYAQCAIEEIQ</sequence>
<dbReference type="PANTHER" id="PTHR10648">
    <property type="entry name" value="SERINE/THREONINE-PROTEIN PHOSPHATASE PP2A 65 KDA REGULATORY SUBUNIT"/>
    <property type="match status" value="1"/>
</dbReference>
<dbReference type="PANTHER" id="PTHR10648:SF4">
    <property type="entry name" value="PROTEIN PHOSPHATASE 2 (FORMERLY 2A), REGULATORY SUBUNIT A, BETA ISOFORM-RELATED"/>
    <property type="match status" value="1"/>
</dbReference>
<dbReference type="Proteomes" id="UP001470230">
    <property type="component" value="Unassembled WGS sequence"/>
</dbReference>
<dbReference type="InterPro" id="IPR051023">
    <property type="entry name" value="PP2A_Regulatory_Subunit_A"/>
</dbReference>
<protein>
    <recommendedName>
        <fullName evidence="4">HEAT repeat family protein</fullName>
    </recommendedName>
</protein>
<name>A0ABR2JCK8_9EUKA</name>
<organism evidence="2 3">
    <name type="scientific">Tritrichomonas musculus</name>
    <dbReference type="NCBI Taxonomy" id="1915356"/>
    <lineage>
        <taxon>Eukaryota</taxon>
        <taxon>Metamonada</taxon>
        <taxon>Parabasalia</taxon>
        <taxon>Tritrichomonadida</taxon>
        <taxon>Tritrichomonadidae</taxon>
        <taxon>Tritrichomonas</taxon>
    </lineage>
</organism>
<keyword evidence="3" id="KW-1185">Reference proteome</keyword>
<keyword evidence="1" id="KW-0677">Repeat</keyword>
<proteinExistence type="predicted"/>
<reference evidence="2 3" key="1">
    <citation type="submission" date="2024-04" db="EMBL/GenBank/DDBJ databases">
        <title>Tritrichomonas musculus Genome.</title>
        <authorList>
            <person name="Alves-Ferreira E."/>
            <person name="Grigg M."/>
            <person name="Lorenzi H."/>
            <person name="Galac M."/>
        </authorList>
    </citation>
    <scope>NUCLEOTIDE SEQUENCE [LARGE SCALE GENOMIC DNA]</scope>
    <source>
        <strain evidence="2 3">EAF2021</strain>
    </source>
</reference>
<dbReference type="Gene3D" id="1.25.10.10">
    <property type="entry name" value="Leucine-rich Repeat Variant"/>
    <property type="match status" value="1"/>
</dbReference>
<evidence type="ECO:0008006" key="4">
    <source>
        <dbReference type="Google" id="ProtNLM"/>
    </source>
</evidence>
<comment type="caution">
    <text evidence="2">The sequence shown here is derived from an EMBL/GenBank/DDBJ whole genome shotgun (WGS) entry which is preliminary data.</text>
</comment>
<dbReference type="InterPro" id="IPR016024">
    <property type="entry name" value="ARM-type_fold"/>
</dbReference>
<evidence type="ECO:0000313" key="2">
    <source>
        <dbReference type="EMBL" id="KAK8875399.1"/>
    </source>
</evidence>
<evidence type="ECO:0000256" key="1">
    <source>
        <dbReference type="ARBA" id="ARBA00022737"/>
    </source>
</evidence>